<proteinExistence type="predicted"/>
<evidence type="ECO:0000313" key="3">
    <source>
        <dbReference type="Proteomes" id="UP001469365"/>
    </source>
</evidence>
<dbReference type="InterPro" id="IPR002525">
    <property type="entry name" value="Transp_IS110-like_N"/>
</dbReference>
<feature type="domain" description="Transposase IS110-like N-terminal" evidence="1">
    <location>
        <begin position="6"/>
        <end position="109"/>
    </location>
</feature>
<comment type="caution">
    <text evidence="2">The sequence shown here is derived from an EMBL/GenBank/DDBJ whole genome shotgun (WGS) entry which is preliminary data.</text>
</comment>
<protein>
    <submittedName>
        <fullName evidence="2">Transposase</fullName>
    </submittedName>
</protein>
<gene>
    <name evidence="2" type="ORF">WMW72_16225</name>
</gene>
<organism evidence="2 3">
    <name type="scientific">Paenibacillus filicis</name>
    <dbReference type="NCBI Taxonomy" id="669464"/>
    <lineage>
        <taxon>Bacteria</taxon>
        <taxon>Bacillati</taxon>
        <taxon>Bacillota</taxon>
        <taxon>Bacilli</taxon>
        <taxon>Bacillales</taxon>
        <taxon>Paenibacillaceae</taxon>
        <taxon>Paenibacillus</taxon>
    </lineage>
</organism>
<dbReference type="Proteomes" id="UP001469365">
    <property type="component" value="Unassembled WGS sequence"/>
</dbReference>
<evidence type="ECO:0000313" key="2">
    <source>
        <dbReference type="EMBL" id="MEK8129455.1"/>
    </source>
</evidence>
<keyword evidence="3" id="KW-1185">Reference proteome</keyword>
<evidence type="ECO:0000259" key="1">
    <source>
        <dbReference type="Pfam" id="PF01548"/>
    </source>
</evidence>
<name>A0ABU9DKT8_9BACL</name>
<sequence length="110" mass="12373">MEPVLGVNVAKGSSIVPAFLKRNEPYGRLESIPHEESGFERLGELLAELKIRTMTDPVVVLKETAHYHRGLVAYLEHSGWTYFIVNPLQAKRARAVQLRKMKTDAVDACI</sequence>
<reference evidence="2 3" key="1">
    <citation type="submission" date="2024-04" db="EMBL/GenBank/DDBJ databases">
        <title>draft genome sequnece of Paenibacillus filicis.</title>
        <authorList>
            <person name="Kim D.-U."/>
        </authorList>
    </citation>
    <scope>NUCLEOTIDE SEQUENCE [LARGE SCALE GENOMIC DNA]</scope>
    <source>
        <strain evidence="2 3">KACC14197</strain>
    </source>
</reference>
<dbReference type="EMBL" id="JBBPCC010000010">
    <property type="protein sequence ID" value="MEK8129455.1"/>
    <property type="molecule type" value="Genomic_DNA"/>
</dbReference>
<accession>A0ABU9DKT8</accession>
<dbReference type="Pfam" id="PF01548">
    <property type="entry name" value="DEDD_Tnp_IS110"/>
    <property type="match status" value="1"/>
</dbReference>